<dbReference type="PANTHER" id="PTHR38011">
    <property type="entry name" value="DIHYDROFOLATE REDUCTASE FAMILY PROTEIN (AFU_ORTHOLOGUE AFUA_8G06820)"/>
    <property type="match status" value="1"/>
</dbReference>
<evidence type="ECO:0000313" key="3">
    <source>
        <dbReference type="Proteomes" id="UP000190367"/>
    </source>
</evidence>
<gene>
    <name evidence="2" type="ORF">SAMN04488128_103834</name>
</gene>
<sequence>MKEYIREHQIKGWRNSPLYCRFTPTSVQGERLTFGKQNLLIMRKLMMKMSLSIDGFVGTADGKVDWIFKSSDEASRAWLVDLCWSAGLHIMGSRTFHDMASYWPTSPMPLAAPMNEIPKALFTRKGFAGFDPTLTTAAVESTRKYQAEQGLPIGTELSPAAATWAGARVFNGDLAEEISALKAEEGKPILAHGGAGFMRSLIETGLIDEYHLVTHPAALGTGLPIFNGLSKPLDLKLVSVKTFPGGVVAHTYHPA</sequence>
<feature type="domain" description="Bacterial bifunctional deaminase-reductase C-terminal" evidence="1">
    <location>
        <begin position="43"/>
        <end position="248"/>
    </location>
</feature>
<dbReference type="Proteomes" id="UP000190367">
    <property type="component" value="Unassembled WGS sequence"/>
</dbReference>
<dbReference type="GO" id="GO:0008703">
    <property type="term" value="F:5-amino-6-(5-phosphoribosylamino)uracil reductase activity"/>
    <property type="evidence" value="ECO:0007669"/>
    <property type="project" value="InterPro"/>
</dbReference>
<dbReference type="PANTHER" id="PTHR38011:SF11">
    <property type="entry name" value="2,5-DIAMINO-6-RIBOSYLAMINO-4(3H)-PYRIMIDINONE 5'-PHOSPHATE REDUCTASE"/>
    <property type="match status" value="1"/>
</dbReference>
<evidence type="ECO:0000259" key="1">
    <source>
        <dbReference type="Pfam" id="PF01872"/>
    </source>
</evidence>
<dbReference type="SUPFAM" id="SSF53597">
    <property type="entry name" value="Dihydrofolate reductase-like"/>
    <property type="match status" value="1"/>
</dbReference>
<dbReference type="STRING" id="634771.SAMN04488128_103834"/>
<protein>
    <submittedName>
        <fullName evidence="2">Dihydrofolate reductase</fullName>
    </submittedName>
</protein>
<dbReference type="EMBL" id="FUWZ01000003">
    <property type="protein sequence ID" value="SKA33408.1"/>
    <property type="molecule type" value="Genomic_DNA"/>
</dbReference>
<reference evidence="3" key="1">
    <citation type="submission" date="2017-02" db="EMBL/GenBank/DDBJ databases">
        <authorList>
            <person name="Varghese N."/>
            <person name="Submissions S."/>
        </authorList>
    </citation>
    <scope>NUCLEOTIDE SEQUENCE [LARGE SCALE GENOMIC DNA]</scope>
    <source>
        <strain evidence="3">DSM 22224</strain>
    </source>
</reference>
<accession>A0A1T4SZP5</accession>
<dbReference type="InterPro" id="IPR050765">
    <property type="entry name" value="Riboflavin_Biosynth_HTPR"/>
</dbReference>
<dbReference type="GO" id="GO:0009231">
    <property type="term" value="P:riboflavin biosynthetic process"/>
    <property type="evidence" value="ECO:0007669"/>
    <property type="project" value="InterPro"/>
</dbReference>
<evidence type="ECO:0000313" key="2">
    <source>
        <dbReference type="EMBL" id="SKA33408.1"/>
    </source>
</evidence>
<dbReference type="Gene3D" id="3.40.430.10">
    <property type="entry name" value="Dihydrofolate Reductase, subunit A"/>
    <property type="match status" value="1"/>
</dbReference>
<dbReference type="InterPro" id="IPR002734">
    <property type="entry name" value="RibDG_C"/>
</dbReference>
<dbReference type="InterPro" id="IPR024072">
    <property type="entry name" value="DHFR-like_dom_sf"/>
</dbReference>
<dbReference type="Pfam" id="PF01872">
    <property type="entry name" value="RibD_C"/>
    <property type="match status" value="1"/>
</dbReference>
<proteinExistence type="predicted"/>
<dbReference type="AlphaFoldDB" id="A0A1T4SZP5"/>
<organism evidence="2 3">
    <name type="scientific">Chitinophaga eiseniae</name>
    <dbReference type="NCBI Taxonomy" id="634771"/>
    <lineage>
        <taxon>Bacteria</taxon>
        <taxon>Pseudomonadati</taxon>
        <taxon>Bacteroidota</taxon>
        <taxon>Chitinophagia</taxon>
        <taxon>Chitinophagales</taxon>
        <taxon>Chitinophagaceae</taxon>
        <taxon>Chitinophaga</taxon>
    </lineage>
</organism>
<keyword evidence="3" id="KW-1185">Reference proteome</keyword>
<name>A0A1T4SZP5_9BACT</name>